<proteinExistence type="predicted"/>
<name>A0A560HB03_9PROT</name>
<accession>A0A560HB03</accession>
<reference evidence="2 3" key="1">
    <citation type="submission" date="2019-06" db="EMBL/GenBank/DDBJ databases">
        <title>Genomic Encyclopedia of Type Strains, Phase IV (KMG-V): Genome sequencing to study the core and pangenomes of soil and plant-associated prokaryotes.</title>
        <authorList>
            <person name="Whitman W."/>
        </authorList>
    </citation>
    <scope>NUCLEOTIDE SEQUENCE [LARGE SCALE GENOMIC DNA]</scope>
    <source>
        <strain evidence="2 3">BR 11622</strain>
    </source>
</reference>
<dbReference type="EMBL" id="VITR01000005">
    <property type="protein sequence ID" value="TWB43525.1"/>
    <property type="molecule type" value="Genomic_DNA"/>
</dbReference>
<feature type="coiled-coil region" evidence="1">
    <location>
        <begin position="91"/>
        <end position="118"/>
    </location>
</feature>
<dbReference type="OrthoDB" id="8107482at2"/>
<evidence type="ECO:0000313" key="2">
    <source>
        <dbReference type="EMBL" id="TWB43525.1"/>
    </source>
</evidence>
<sequence length="278" mass="31226">MPANPGELSRLEIKLDISMQLRESRQILEAKEAAHQKDSAELKSARHELRRRNLEFRSAFELAGSPRDAKLAELNNRIGQIGQEITYLGSIRELAERVAKLIAERDAANNEVDRLTTVITRLSSVTSGRISQAMSMVSTRAKSLLKQDLKRQEEFADPGMVTVDFADDAVLVDGKMNFAESSNVVLKNAAILALLGAAAEDKKFWHPRLVLMDNVEDKGMEQKRSHNFQNIIVNLSQQAQLTHQIIFTTSMPNPDLDMKKFAIGPHYTERNRTLNFGT</sequence>
<dbReference type="RefSeq" id="WP_145731921.1">
    <property type="nucleotide sequence ID" value="NZ_VITR01000005.1"/>
</dbReference>
<organism evidence="2 3">
    <name type="scientific">Nitrospirillum amazonense</name>
    <dbReference type="NCBI Taxonomy" id="28077"/>
    <lineage>
        <taxon>Bacteria</taxon>
        <taxon>Pseudomonadati</taxon>
        <taxon>Pseudomonadota</taxon>
        <taxon>Alphaproteobacteria</taxon>
        <taxon>Rhodospirillales</taxon>
        <taxon>Azospirillaceae</taxon>
        <taxon>Nitrospirillum</taxon>
    </lineage>
</organism>
<evidence type="ECO:0000313" key="3">
    <source>
        <dbReference type="Proteomes" id="UP000315751"/>
    </source>
</evidence>
<evidence type="ECO:0008006" key="4">
    <source>
        <dbReference type="Google" id="ProtNLM"/>
    </source>
</evidence>
<keyword evidence="1" id="KW-0175">Coiled coil</keyword>
<protein>
    <recommendedName>
        <fullName evidence="4">RecF/RecN/SMC family protein</fullName>
    </recommendedName>
</protein>
<keyword evidence="3" id="KW-1185">Reference proteome</keyword>
<evidence type="ECO:0000256" key="1">
    <source>
        <dbReference type="SAM" id="Coils"/>
    </source>
</evidence>
<gene>
    <name evidence="2" type="ORF">FBZ90_105338</name>
</gene>
<comment type="caution">
    <text evidence="2">The sequence shown here is derived from an EMBL/GenBank/DDBJ whole genome shotgun (WGS) entry which is preliminary data.</text>
</comment>
<dbReference type="Proteomes" id="UP000315751">
    <property type="component" value="Unassembled WGS sequence"/>
</dbReference>
<dbReference type="AlphaFoldDB" id="A0A560HB03"/>